<organism evidence="10 11">
    <name type="scientific">Parendozoicomonas callyspongiae</name>
    <dbReference type="NCBI Taxonomy" id="2942213"/>
    <lineage>
        <taxon>Bacteria</taxon>
        <taxon>Pseudomonadati</taxon>
        <taxon>Pseudomonadota</taxon>
        <taxon>Gammaproteobacteria</taxon>
        <taxon>Oceanospirillales</taxon>
        <taxon>Endozoicomonadaceae</taxon>
        <taxon>Parendozoicomonas</taxon>
    </lineage>
</organism>
<dbReference type="PANTHER" id="PTHR30337:SF0">
    <property type="entry name" value="NUCLEASE SBCCD SUBUNIT D"/>
    <property type="match status" value="1"/>
</dbReference>
<dbReference type="InterPro" id="IPR026843">
    <property type="entry name" value="SbcD_C"/>
</dbReference>
<keyword evidence="7" id="KW-0233">DNA recombination</keyword>
<dbReference type="CDD" id="cd00840">
    <property type="entry name" value="MPP_Mre11_N"/>
    <property type="match status" value="1"/>
</dbReference>
<dbReference type="Pfam" id="PF00149">
    <property type="entry name" value="Metallophos"/>
    <property type="match status" value="1"/>
</dbReference>
<dbReference type="Gene3D" id="3.60.21.10">
    <property type="match status" value="1"/>
</dbReference>
<evidence type="ECO:0000313" key="11">
    <source>
        <dbReference type="Proteomes" id="UP001203338"/>
    </source>
</evidence>
<keyword evidence="4 7" id="KW-0540">Nuclease</keyword>
<evidence type="ECO:0000259" key="8">
    <source>
        <dbReference type="Pfam" id="PF00149"/>
    </source>
</evidence>
<dbReference type="InterPro" id="IPR004593">
    <property type="entry name" value="SbcD"/>
</dbReference>
<comment type="function">
    <text evidence="7">SbcCD cleaves DNA hairpin structures. These structures can inhibit DNA replication and are intermediates in certain DNA recombination reactions. The complex acts as a 3'-&gt;5' double strand exonuclease that can open hairpins. It also has a 5' single-strand endonuclease activity.</text>
</comment>
<feature type="domain" description="Calcineurin-like phosphoesterase" evidence="8">
    <location>
        <begin position="1"/>
        <end position="234"/>
    </location>
</feature>
<keyword evidence="7" id="KW-0235">DNA replication</keyword>
<dbReference type="GO" id="GO:0004527">
    <property type="term" value="F:exonuclease activity"/>
    <property type="evidence" value="ECO:0007669"/>
    <property type="project" value="UniProtKB-KW"/>
</dbReference>
<dbReference type="InterPro" id="IPR041796">
    <property type="entry name" value="Mre11_N"/>
</dbReference>
<evidence type="ECO:0000256" key="6">
    <source>
        <dbReference type="ARBA" id="ARBA00022839"/>
    </source>
</evidence>
<accession>A0ABT0PDY0</accession>
<dbReference type="RefSeq" id="WP_249698630.1">
    <property type="nucleotide sequence ID" value="NZ_JAMFLX010000006.1"/>
</dbReference>
<keyword evidence="11" id="KW-1185">Reference proteome</keyword>
<evidence type="ECO:0000313" key="10">
    <source>
        <dbReference type="EMBL" id="MCL6269582.1"/>
    </source>
</evidence>
<gene>
    <name evidence="7 10" type="primary">sbcD</name>
    <name evidence="10" type="ORF">M3P05_06460</name>
</gene>
<dbReference type="EMBL" id="JAMFLX010000006">
    <property type="protein sequence ID" value="MCL6269582.1"/>
    <property type="molecule type" value="Genomic_DNA"/>
</dbReference>
<dbReference type="InterPro" id="IPR004843">
    <property type="entry name" value="Calcineurin-like_PHP"/>
</dbReference>
<dbReference type="InterPro" id="IPR050535">
    <property type="entry name" value="DNA_Repair-Maintenance_Comp"/>
</dbReference>
<dbReference type="PANTHER" id="PTHR30337">
    <property type="entry name" value="COMPONENT OF ATP-DEPENDENT DSDNA EXONUCLEASE"/>
    <property type="match status" value="1"/>
</dbReference>
<comment type="subunit">
    <text evidence="2 7">Heterodimer of SbcC and SbcD.</text>
</comment>
<protein>
    <recommendedName>
        <fullName evidence="3 7">Nuclease SbcCD subunit D</fullName>
    </recommendedName>
</protein>
<comment type="caution">
    <text evidence="10">The sequence shown here is derived from an EMBL/GenBank/DDBJ whole genome shotgun (WGS) entry which is preliminary data.</text>
</comment>
<dbReference type="SUPFAM" id="SSF56300">
    <property type="entry name" value="Metallo-dependent phosphatases"/>
    <property type="match status" value="1"/>
</dbReference>
<reference evidence="10 11" key="1">
    <citation type="submission" date="2022-05" db="EMBL/GenBank/DDBJ databases">
        <authorList>
            <person name="Park J.-S."/>
        </authorList>
    </citation>
    <scope>NUCLEOTIDE SEQUENCE [LARGE SCALE GENOMIC DNA]</scope>
    <source>
        <strain evidence="10 11">2012CJ34-2</strain>
    </source>
</reference>
<evidence type="ECO:0000256" key="3">
    <source>
        <dbReference type="ARBA" id="ARBA00013365"/>
    </source>
</evidence>
<evidence type="ECO:0000256" key="2">
    <source>
        <dbReference type="ARBA" id="ARBA00011322"/>
    </source>
</evidence>
<dbReference type="NCBIfam" id="TIGR00619">
    <property type="entry name" value="sbcd"/>
    <property type="match status" value="1"/>
</dbReference>
<evidence type="ECO:0000256" key="4">
    <source>
        <dbReference type="ARBA" id="ARBA00022722"/>
    </source>
</evidence>
<dbReference type="Proteomes" id="UP001203338">
    <property type="component" value="Unassembled WGS sequence"/>
</dbReference>
<feature type="domain" description="Nuclease SbcCD subunit D C-terminal" evidence="9">
    <location>
        <begin position="285"/>
        <end position="383"/>
    </location>
</feature>
<dbReference type="Gene3D" id="3.30.160.720">
    <property type="match status" value="1"/>
</dbReference>
<name>A0ABT0PDY0_9GAMM</name>
<evidence type="ECO:0000256" key="7">
    <source>
        <dbReference type="RuleBase" id="RU363069"/>
    </source>
</evidence>
<evidence type="ECO:0000259" key="9">
    <source>
        <dbReference type="Pfam" id="PF12320"/>
    </source>
</evidence>
<keyword evidence="6 7" id="KW-0269">Exonuclease</keyword>
<keyword evidence="5 7" id="KW-0378">Hydrolase</keyword>
<dbReference type="NCBIfam" id="NF008206">
    <property type="entry name" value="PRK10966.1"/>
    <property type="match status" value="1"/>
</dbReference>
<evidence type="ECO:0000256" key="5">
    <source>
        <dbReference type="ARBA" id="ARBA00022801"/>
    </source>
</evidence>
<proteinExistence type="inferred from homology"/>
<dbReference type="InterPro" id="IPR029052">
    <property type="entry name" value="Metallo-depent_PP-like"/>
</dbReference>
<sequence>MRILHTSDWHLGQHFMGKTREDEHRLFINWLLKTIEQETVDAVVIAGDIFDTGVPPSYARKLYNQFIVGLQSAGCQQLVVIGGNHDSVATLHESRSLLEYLNTTVVGAASDNPESQVVVLNNRKGKPGAVLCAVPFIRPRDVVTSQSGESGDDKQKALLSAMTEHYQAIYTHARNKAQELGHWHALPVIATGHLTTVGGKVSESVREIYIGTLSAFPVSAFPPADYIALGHLHRGQLVAGNNHIRYSGSPIPLSFDEAGSSKQVLLADFDKGRLQEVTPVDAPLFRPLASIKSSLDDLGEKLEQFLGEQSDCSLTPWVEIVVEGDDYLSDLQSRIQDVADTLALEVLRVRRKRQASATGLAVEERETLAELKVNDVFIRRLAGEEFDDIRNEKLVSAFEKLVAEIEEEQVAEGVVQ</sequence>
<comment type="similarity">
    <text evidence="1 7">Belongs to the SbcD family.</text>
</comment>
<evidence type="ECO:0000256" key="1">
    <source>
        <dbReference type="ARBA" id="ARBA00010555"/>
    </source>
</evidence>
<dbReference type="Pfam" id="PF12320">
    <property type="entry name" value="SbcD_C"/>
    <property type="match status" value="1"/>
</dbReference>
<keyword evidence="7" id="KW-0255">Endonuclease</keyword>